<dbReference type="InterPro" id="IPR000845">
    <property type="entry name" value="Nucleoside_phosphorylase_d"/>
</dbReference>
<dbReference type="PANTHER" id="PTHR46082:SF11">
    <property type="entry name" value="AAA+ ATPASE DOMAIN-CONTAINING PROTEIN-RELATED"/>
    <property type="match status" value="1"/>
</dbReference>
<dbReference type="SUPFAM" id="SSF53167">
    <property type="entry name" value="Purine and uridine phosphorylases"/>
    <property type="match status" value="1"/>
</dbReference>
<feature type="domain" description="Nucleoside phosphorylase" evidence="1">
    <location>
        <begin position="19"/>
        <end position="262"/>
    </location>
</feature>
<evidence type="ECO:0000313" key="3">
    <source>
        <dbReference type="Proteomes" id="UP000027920"/>
    </source>
</evidence>
<accession>A0A072PA93</accession>
<name>A0A072PA93_9EURO</name>
<keyword evidence="3" id="KW-1185">Reference proteome</keyword>
<sequence length="331" mass="35736">MAAVEGMLEEIHDTLPPSHGQNAYTFGRLAGHNVVVAAMPQIGNNAAASVATQLLNDFGSIRFGLLVGIGGGIPGKKGEHDIRLGDVVVSQASGTFGGVVQYDMGKVTAKGRFERGGVLCKPPSVLSANVERLKSKHHRLGNRLTKSLNEMLAKYPRMVAEYSYPGDKHDRLFKSSYRHTGGSSCQNCDLSRLVLRTIRSSPDVHYGTIASGNTVIKDSSTRDRLQRDLSAICVDMEAAGVMDTTLPCLVIRGICDYADSHKSSRWQPYAAAIAAAYAKELLTMIPVGDVQKARPVPISDPIEPSGNSMYEVNQVMADALQHNADQTQEHF</sequence>
<dbReference type="RefSeq" id="XP_013255095.1">
    <property type="nucleotide sequence ID" value="XM_013399641.1"/>
</dbReference>
<dbReference type="EMBL" id="AMGV01000017">
    <property type="protein sequence ID" value="KEF52505.1"/>
    <property type="molecule type" value="Genomic_DNA"/>
</dbReference>
<gene>
    <name evidence="2" type="ORF">A1O9_11347</name>
</gene>
<dbReference type="InterPro" id="IPR035994">
    <property type="entry name" value="Nucleoside_phosphorylase_sf"/>
</dbReference>
<proteinExistence type="predicted"/>
<dbReference type="HOGENOM" id="CLU_000288_34_22_1"/>
<dbReference type="Pfam" id="PF01048">
    <property type="entry name" value="PNP_UDP_1"/>
    <property type="match status" value="1"/>
</dbReference>
<dbReference type="AlphaFoldDB" id="A0A072PA93"/>
<evidence type="ECO:0000313" key="2">
    <source>
        <dbReference type="EMBL" id="KEF52505.1"/>
    </source>
</evidence>
<dbReference type="GO" id="GO:0003824">
    <property type="term" value="F:catalytic activity"/>
    <property type="evidence" value="ECO:0007669"/>
    <property type="project" value="InterPro"/>
</dbReference>
<comment type="caution">
    <text evidence="2">The sequence shown here is derived from an EMBL/GenBank/DDBJ whole genome shotgun (WGS) entry which is preliminary data.</text>
</comment>
<dbReference type="PANTHER" id="PTHR46082">
    <property type="entry name" value="ATP/GTP-BINDING PROTEIN-RELATED"/>
    <property type="match status" value="1"/>
</dbReference>
<dbReference type="OrthoDB" id="5421817at2759"/>
<dbReference type="InterPro" id="IPR053137">
    <property type="entry name" value="NLR-like"/>
</dbReference>
<dbReference type="GO" id="GO:0009116">
    <property type="term" value="P:nucleoside metabolic process"/>
    <property type="evidence" value="ECO:0007669"/>
    <property type="project" value="InterPro"/>
</dbReference>
<organism evidence="2 3">
    <name type="scientific">Exophiala aquamarina CBS 119918</name>
    <dbReference type="NCBI Taxonomy" id="1182545"/>
    <lineage>
        <taxon>Eukaryota</taxon>
        <taxon>Fungi</taxon>
        <taxon>Dikarya</taxon>
        <taxon>Ascomycota</taxon>
        <taxon>Pezizomycotina</taxon>
        <taxon>Eurotiomycetes</taxon>
        <taxon>Chaetothyriomycetidae</taxon>
        <taxon>Chaetothyriales</taxon>
        <taxon>Herpotrichiellaceae</taxon>
        <taxon>Exophiala</taxon>
    </lineage>
</organism>
<dbReference type="GeneID" id="25286246"/>
<dbReference type="Gene3D" id="3.40.50.1580">
    <property type="entry name" value="Nucleoside phosphorylase domain"/>
    <property type="match status" value="1"/>
</dbReference>
<dbReference type="VEuPathDB" id="FungiDB:A1O9_11347"/>
<protein>
    <recommendedName>
        <fullName evidence="1">Nucleoside phosphorylase domain-containing protein</fullName>
    </recommendedName>
</protein>
<reference evidence="2 3" key="1">
    <citation type="submission" date="2013-03" db="EMBL/GenBank/DDBJ databases">
        <title>The Genome Sequence of Exophiala aquamarina CBS 119918.</title>
        <authorList>
            <consortium name="The Broad Institute Genomics Platform"/>
            <person name="Cuomo C."/>
            <person name="de Hoog S."/>
            <person name="Gorbushina A."/>
            <person name="Walker B."/>
            <person name="Young S.K."/>
            <person name="Zeng Q."/>
            <person name="Gargeya S."/>
            <person name="Fitzgerald M."/>
            <person name="Haas B."/>
            <person name="Abouelleil A."/>
            <person name="Allen A.W."/>
            <person name="Alvarado L."/>
            <person name="Arachchi H.M."/>
            <person name="Berlin A.M."/>
            <person name="Chapman S.B."/>
            <person name="Gainer-Dewar J."/>
            <person name="Goldberg J."/>
            <person name="Griggs A."/>
            <person name="Gujja S."/>
            <person name="Hansen M."/>
            <person name="Howarth C."/>
            <person name="Imamovic A."/>
            <person name="Ireland A."/>
            <person name="Larimer J."/>
            <person name="McCowan C."/>
            <person name="Murphy C."/>
            <person name="Pearson M."/>
            <person name="Poon T.W."/>
            <person name="Priest M."/>
            <person name="Roberts A."/>
            <person name="Saif S."/>
            <person name="Shea T."/>
            <person name="Sisk P."/>
            <person name="Sykes S."/>
            <person name="Wortman J."/>
            <person name="Nusbaum C."/>
            <person name="Birren B."/>
        </authorList>
    </citation>
    <scope>NUCLEOTIDE SEQUENCE [LARGE SCALE GENOMIC DNA]</scope>
    <source>
        <strain evidence="2 3">CBS 119918</strain>
    </source>
</reference>
<evidence type="ECO:0000259" key="1">
    <source>
        <dbReference type="Pfam" id="PF01048"/>
    </source>
</evidence>
<dbReference type="STRING" id="1182545.A0A072PA93"/>
<dbReference type="Proteomes" id="UP000027920">
    <property type="component" value="Unassembled WGS sequence"/>
</dbReference>